<dbReference type="Pfam" id="PF21530">
    <property type="entry name" value="Pif1_2B_dom"/>
    <property type="match status" value="1"/>
</dbReference>
<evidence type="ECO:0000256" key="4">
    <source>
        <dbReference type="ARBA" id="ARBA00022806"/>
    </source>
</evidence>
<comment type="catalytic activity">
    <reaction evidence="9">
        <text>ATP + H2O = ADP + phosphate + H(+)</text>
        <dbReference type="Rhea" id="RHEA:13065"/>
        <dbReference type="ChEBI" id="CHEBI:15377"/>
        <dbReference type="ChEBI" id="CHEBI:15378"/>
        <dbReference type="ChEBI" id="CHEBI:30616"/>
        <dbReference type="ChEBI" id="CHEBI:43474"/>
        <dbReference type="ChEBI" id="CHEBI:456216"/>
        <dbReference type="EC" id="5.6.2.3"/>
    </reaction>
</comment>
<evidence type="ECO:0000256" key="9">
    <source>
        <dbReference type="RuleBase" id="RU363044"/>
    </source>
</evidence>
<feature type="domain" description="DNA helicase Pif1-like DEAD-box helicase" evidence="12">
    <location>
        <begin position="233"/>
        <end position="438"/>
    </location>
</feature>
<feature type="domain" description="DNA helicase Pif1-like 2B" evidence="13">
    <location>
        <begin position="544"/>
        <end position="568"/>
    </location>
</feature>
<dbReference type="Proteomes" id="UP000472265">
    <property type="component" value="Chromosome 10"/>
</dbReference>
<evidence type="ECO:0000259" key="13">
    <source>
        <dbReference type="Pfam" id="PF21530"/>
    </source>
</evidence>
<dbReference type="InterPro" id="IPR036691">
    <property type="entry name" value="Endo/exonu/phosph_ase_sf"/>
</dbReference>
<keyword evidence="15" id="KW-1185">Reference proteome</keyword>
<reference evidence="14" key="1">
    <citation type="submission" date="2021-04" db="EMBL/GenBank/DDBJ databases">
        <authorList>
            <consortium name="Wellcome Sanger Institute Data Sharing"/>
        </authorList>
    </citation>
    <scope>NUCLEOTIDE SEQUENCE [LARGE SCALE GENOMIC DNA]</scope>
</reference>
<feature type="region of interest" description="Disordered" evidence="10">
    <location>
        <begin position="190"/>
        <end position="217"/>
    </location>
</feature>
<accession>A0A671XLN6</accession>
<evidence type="ECO:0000259" key="11">
    <source>
        <dbReference type="Pfam" id="PF03372"/>
    </source>
</evidence>
<dbReference type="EC" id="5.6.2.3" evidence="9"/>
<evidence type="ECO:0000259" key="12">
    <source>
        <dbReference type="Pfam" id="PF05970"/>
    </source>
</evidence>
<keyword evidence="7 9" id="KW-0234">DNA repair</keyword>
<dbReference type="CDD" id="cd18809">
    <property type="entry name" value="SF1_C_RecD"/>
    <property type="match status" value="1"/>
</dbReference>
<evidence type="ECO:0000313" key="15">
    <source>
        <dbReference type="Proteomes" id="UP000472265"/>
    </source>
</evidence>
<keyword evidence="3 9" id="KW-0378">Hydrolase</keyword>
<dbReference type="Pfam" id="PF05970">
    <property type="entry name" value="PIF1"/>
    <property type="match status" value="1"/>
</dbReference>
<comment type="cofactor">
    <cofactor evidence="9">
        <name>Mg(2+)</name>
        <dbReference type="ChEBI" id="CHEBI:18420"/>
    </cofactor>
</comment>
<dbReference type="OMA" id="VANSQHC"/>
<dbReference type="SUPFAM" id="SSF52540">
    <property type="entry name" value="P-loop containing nucleoside triphosphate hydrolases"/>
    <property type="match status" value="2"/>
</dbReference>
<evidence type="ECO:0000256" key="8">
    <source>
        <dbReference type="ARBA" id="ARBA00023235"/>
    </source>
</evidence>
<dbReference type="InterPro" id="IPR049163">
    <property type="entry name" value="Pif1-like_2B_dom"/>
</dbReference>
<evidence type="ECO:0000256" key="10">
    <source>
        <dbReference type="SAM" id="MobiDB-lite"/>
    </source>
</evidence>
<dbReference type="Gene3D" id="3.40.50.300">
    <property type="entry name" value="P-loop containing nucleotide triphosphate hydrolases"/>
    <property type="match status" value="1"/>
</dbReference>
<sequence>MSHPMSRLVGMEPGSEDVWMSGLPEKYVNRPLTREFERMCLAEFASDYRVLYGQQRESPNAILLLNDQGFIQKRTVGKPAIIRFTRFSEEKTPEKFYRRLLKLYLPHRSDADLRDEAYPTYEEFYRCSEKWGTRVEVIVGHNKKRYEGQGKNMEAAFQQLQVCGPLVNAWNSFAPEIEVDRLECLAECEPRDQDQNGEDVPEFGTKKDKGSSMPRIDAPELSPDFVRKMYQSLNETQASVFYSVRQWCFEQVWGHNPEPFYYFLSGGAGCGKSHVIKCIHHEATRILRELPRFRDHADMSQPAVLLTAFTGTAAFNISGNTLHSILKLPRSLKPPYQGLGNALDEVRATLANAEILIIDEISMVSKELFAYVHWRFQQIRGNRKPFGGMSVLAVGDFYQLPPLGKAKPLCVYEETEFDLWKDNFKMVTLTEIMRQKDDRAFAELLNRLRVKQKEDPLLDEDRLLLTQAVANSQHCPGLTLHIYATNKEVDRHNADIVTACYEDAIGIAARDFRKDPRTGCMTFVSGEIKGHKRDLPDNIMAAQGVRVMLIRNLDVEDGLVNGTFGTISNIVIREPGGVKMIGLLLDNHTAGQRFRKKILGPSDNSVYIERSEENLSNKKGVVRRQFPMKFAFACTAHKVQGMTMPSAVVCLKRVFEPGMAYVALSRTTSLQGLTILDFDEKKIYADPKIKTALESMPHASFQSCRPLLTLLKSVQQTPKVLTIVHHNTQGLPCHMVDLKAHHELQRADVLCLTETHLSGSSVAEIFQLEGYTMFTRSRQLSYNSCVNMAKKEGGGVAMYCRDIVQAEPRRYMQQVTDLEFVVLKIEAPVKVLIATVYKPPSFQLGVFLQNLKNLLDSLDMLNHQPIIVCGDFNEDLLSKGKKSIKDLFQSRGYTQLVANSTTEKNTLIDHIYISHPDKCLQSGVLQTYYSYHSPVYCILTD</sequence>
<dbReference type="InterPro" id="IPR010285">
    <property type="entry name" value="DNA_helicase_pif1-like_DEAD"/>
</dbReference>
<dbReference type="PANTHER" id="PTHR47642:SF5">
    <property type="entry name" value="ATP-DEPENDENT DNA HELICASE"/>
    <property type="match status" value="1"/>
</dbReference>
<dbReference type="Ensembl" id="ENSSAUT00010054680.1">
    <property type="protein sequence ID" value="ENSSAUP00010051994.1"/>
    <property type="gene ID" value="ENSSAUG00010021590.1"/>
</dbReference>
<evidence type="ECO:0000256" key="5">
    <source>
        <dbReference type="ARBA" id="ARBA00022840"/>
    </source>
</evidence>
<evidence type="ECO:0000256" key="7">
    <source>
        <dbReference type="ARBA" id="ARBA00023204"/>
    </source>
</evidence>
<dbReference type="GO" id="GO:0005524">
    <property type="term" value="F:ATP binding"/>
    <property type="evidence" value="ECO:0007669"/>
    <property type="project" value="UniProtKB-KW"/>
</dbReference>
<keyword evidence="8" id="KW-0413">Isomerase</keyword>
<name>A0A671XLN6_SPAAU</name>
<comment type="similarity">
    <text evidence="9">Belongs to the helicase family.</text>
</comment>
<evidence type="ECO:0000313" key="14">
    <source>
        <dbReference type="Ensembl" id="ENSSAUP00010051994.1"/>
    </source>
</evidence>
<dbReference type="GO" id="GO:0016787">
    <property type="term" value="F:hydrolase activity"/>
    <property type="evidence" value="ECO:0007669"/>
    <property type="project" value="UniProtKB-KW"/>
</dbReference>
<keyword evidence="9" id="KW-0233">DNA recombination</keyword>
<keyword evidence="2 9" id="KW-0227">DNA damage</keyword>
<evidence type="ECO:0000256" key="6">
    <source>
        <dbReference type="ARBA" id="ARBA00023125"/>
    </source>
</evidence>
<dbReference type="GO" id="GO:0043139">
    <property type="term" value="F:5'-3' DNA helicase activity"/>
    <property type="evidence" value="ECO:0007669"/>
    <property type="project" value="UniProtKB-EC"/>
</dbReference>
<proteinExistence type="inferred from homology"/>
<dbReference type="AlphaFoldDB" id="A0A671XLN6"/>
<dbReference type="GO" id="GO:0006310">
    <property type="term" value="P:DNA recombination"/>
    <property type="evidence" value="ECO:0007669"/>
    <property type="project" value="UniProtKB-KW"/>
</dbReference>
<dbReference type="Pfam" id="PF03372">
    <property type="entry name" value="Exo_endo_phos"/>
    <property type="match status" value="1"/>
</dbReference>
<dbReference type="PANTHER" id="PTHR47642">
    <property type="entry name" value="ATP-DEPENDENT DNA HELICASE"/>
    <property type="match status" value="1"/>
</dbReference>
<evidence type="ECO:0000256" key="3">
    <source>
        <dbReference type="ARBA" id="ARBA00022801"/>
    </source>
</evidence>
<dbReference type="GO" id="GO:0006281">
    <property type="term" value="P:DNA repair"/>
    <property type="evidence" value="ECO:0007669"/>
    <property type="project" value="UniProtKB-KW"/>
</dbReference>
<keyword evidence="4 9" id="KW-0347">Helicase</keyword>
<keyword evidence="5 9" id="KW-0067">ATP-binding</keyword>
<dbReference type="Gene3D" id="3.60.10.10">
    <property type="entry name" value="Endonuclease/exonuclease/phosphatase"/>
    <property type="match status" value="1"/>
</dbReference>
<dbReference type="GeneTree" id="ENSGT00940000164296"/>
<reference evidence="14" key="2">
    <citation type="submission" date="2025-08" db="UniProtKB">
        <authorList>
            <consortium name="Ensembl"/>
        </authorList>
    </citation>
    <scope>IDENTIFICATION</scope>
</reference>
<keyword evidence="6" id="KW-0238">DNA-binding</keyword>
<keyword evidence="1 9" id="KW-0547">Nucleotide-binding</keyword>
<evidence type="ECO:0000256" key="2">
    <source>
        <dbReference type="ARBA" id="ARBA00022763"/>
    </source>
</evidence>
<dbReference type="InParanoid" id="A0A671XLN6"/>
<dbReference type="InterPro" id="IPR005135">
    <property type="entry name" value="Endo/exonuclease/phosphatase"/>
</dbReference>
<dbReference type="GO" id="GO:0000723">
    <property type="term" value="P:telomere maintenance"/>
    <property type="evidence" value="ECO:0007669"/>
    <property type="project" value="InterPro"/>
</dbReference>
<dbReference type="InterPro" id="IPR051055">
    <property type="entry name" value="PIF1_helicase"/>
</dbReference>
<feature type="domain" description="Endonuclease/exonuclease/phosphatase" evidence="11">
    <location>
        <begin position="727"/>
        <end position="922"/>
    </location>
</feature>
<dbReference type="SUPFAM" id="SSF56219">
    <property type="entry name" value="DNase I-like"/>
    <property type="match status" value="1"/>
</dbReference>
<protein>
    <recommendedName>
        <fullName evidence="9">ATP-dependent DNA helicase</fullName>
        <ecNumber evidence="9">5.6.2.3</ecNumber>
    </recommendedName>
</protein>
<dbReference type="InterPro" id="IPR027417">
    <property type="entry name" value="P-loop_NTPase"/>
</dbReference>
<organism evidence="14 15">
    <name type="scientific">Sparus aurata</name>
    <name type="common">Gilthead sea bream</name>
    <dbReference type="NCBI Taxonomy" id="8175"/>
    <lineage>
        <taxon>Eukaryota</taxon>
        <taxon>Metazoa</taxon>
        <taxon>Chordata</taxon>
        <taxon>Craniata</taxon>
        <taxon>Vertebrata</taxon>
        <taxon>Euteleostomi</taxon>
        <taxon>Actinopterygii</taxon>
        <taxon>Neopterygii</taxon>
        <taxon>Teleostei</taxon>
        <taxon>Neoteleostei</taxon>
        <taxon>Acanthomorphata</taxon>
        <taxon>Eupercaria</taxon>
        <taxon>Spariformes</taxon>
        <taxon>Sparidae</taxon>
        <taxon>Sparus</taxon>
    </lineage>
</organism>
<evidence type="ECO:0000256" key="1">
    <source>
        <dbReference type="ARBA" id="ARBA00022741"/>
    </source>
</evidence>
<reference evidence="14" key="3">
    <citation type="submission" date="2025-09" db="UniProtKB">
        <authorList>
            <consortium name="Ensembl"/>
        </authorList>
    </citation>
    <scope>IDENTIFICATION</scope>
</reference>